<evidence type="ECO:0008006" key="5">
    <source>
        <dbReference type="Google" id="ProtNLM"/>
    </source>
</evidence>
<dbReference type="Gene3D" id="2.10.300.10">
    <property type="entry name" value="Porin MspA ribbon domain"/>
    <property type="match status" value="1"/>
</dbReference>
<reference evidence="3 4" key="1">
    <citation type="submission" date="2016-04" db="EMBL/GenBank/DDBJ databases">
        <authorList>
            <person name="Evans L.H."/>
            <person name="Alamgir A."/>
            <person name="Owens N."/>
            <person name="Weber N.D."/>
            <person name="Virtaneva K."/>
            <person name="Barbian K."/>
            <person name="Babar A."/>
            <person name="Rosenke K."/>
        </authorList>
    </citation>
    <scope>NUCLEOTIDE SEQUENCE [LARGE SCALE GENOMIC DNA]</scope>
    <source>
        <strain evidence="3 4">IFM 0406</strain>
    </source>
</reference>
<gene>
    <name evidence="3" type="ORF">AWN90_34540</name>
</gene>
<evidence type="ECO:0000256" key="2">
    <source>
        <dbReference type="SAM" id="SignalP"/>
    </source>
</evidence>
<dbReference type="RefSeq" id="WP_067596085.1">
    <property type="nucleotide sequence ID" value="NZ_JABMCZ010000001.1"/>
</dbReference>
<organism evidence="3 4">
    <name type="scientific">Nocardia terpenica</name>
    <dbReference type="NCBI Taxonomy" id="455432"/>
    <lineage>
        <taxon>Bacteria</taxon>
        <taxon>Bacillati</taxon>
        <taxon>Actinomycetota</taxon>
        <taxon>Actinomycetes</taxon>
        <taxon>Mycobacteriales</taxon>
        <taxon>Nocardiaceae</taxon>
        <taxon>Nocardia</taxon>
    </lineage>
</organism>
<feature type="chain" id="PRO_5007829446" description="MspA family protein" evidence="2">
    <location>
        <begin position="27"/>
        <end position="202"/>
    </location>
</feature>
<dbReference type="OrthoDB" id="4374453at2"/>
<evidence type="ECO:0000256" key="1">
    <source>
        <dbReference type="ARBA" id="ARBA00022729"/>
    </source>
</evidence>
<accession>A0A161WM41</accession>
<feature type="signal peptide" evidence="2">
    <location>
        <begin position="1"/>
        <end position="26"/>
    </location>
</feature>
<dbReference type="Gene3D" id="2.60.40.1650">
    <property type="entry name" value="Porin MspA (Ig-like beta-sandwich domain)"/>
    <property type="match status" value="1"/>
</dbReference>
<dbReference type="AlphaFoldDB" id="A0A161WM41"/>
<sequence length="202" mass="20946">MSPGLWKVCLVVAAAGALCRAPAAHAEVQRMPPHEKTFASAFGTFTVGTTNETVDRIPPLNLVATTREALVGFVSYGRVNGGAGGALKTGYHVGCAVAIQNGSLAFNPQPSLGFGGSPTMPNGSLLLSPTVAVNVAPGEVKEVAVSEKALIPDQVVQTVIRDFHIVVNGCTGPVTIRQFTYLFAKSPQVDDSGAVFGDPTWL</sequence>
<protein>
    <recommendedName>
        <fullName evidence="5">MspA family protein</fullName>
    </recommendedName>
</protein>
<comment type="caution">
    <text evidence="3">The sequence shown here is derived from an EMBL/GenBank/DDBJ whole genome shotgun (WGS) entry which is preliminary data.</text>
</comment>
<name>A0A161WM41_9NOCA</name>
<dbReference type="InterPro" id="IPR015286">
    <property type="entry name" value="Porin_fam_mycobact-type"/>
</dbReference>
<keyword evidence="4" id="KW-1185">Reference proteome</keyword>
<dbReference type="STRING" id="455432.AWN90_34540"/>
<proteinExistence type="predicted"/>
<dbReference type="Pfam" id="PF09203">
    <property type="entry name" value="MspA"/>
    <property type="match status" value="1"/>
</dbReference>
<evidence type="ECO:0000313" key="3">
    <source>
        <dbReference type="EMBL" id="KZM74135.1"/>
    </source>
</evidence>
<evidence type="ECO:0000313" key="4">
    <source>
        <dbReference type="Proteomes" id="UP000076512"/>
    </source>
</evidence>
<dbReference type="Proteomes" id="UP000076512">
    <property type="component" value="Unassembled WGS sequence"/>
</dbReference>
<keyword evidence="1 2" id="KW-0732">Signal</keyword>
<dbReference type="EMBL" id="LWGR01000007">
    <property type="protein sequence ID" value="KZM74135.1"/>
    <property type="molecule type" value="Genomic_DNA"/>
</dbReference>
<dbReference type="SUPFAM" id="SSF56959">
    <property type="entry name" value="Leukocidin-like"/>
    <property type="match status" value="1"/>
</dbReference>
<dbReference type="InterPro" id="IPR036435">
    <property type="entry name" value="Leukocidin/porin_MspA_sf"/>
</dbReference>